<dbReference type="GeneTree" id="ENSGT00940000158436"/>
<keyword evidence="10" id="KW-1185">Reference proteome</keyword>
<dbReference type="STRING" id="244447.ENSCSEP00000010070"/>
<dbReference type="InterPro" id="IPR006145">
    <property type="entry name" value="PsdUridine_synth_RsuA/RluA"/>
</dbReference>
<dbReference type="Gene3D" id="3.30.2350.10">
    <property type="entry name" value="Pseudouridine synthase"/>
    <property type="match status" value="1"/>
</dbReference>
<protein>
    <recommendedName>
        <fullName evidence="6">Pseudouridylate synthase RPUSD4, mitochondrial</fullName>
    </recommendedName>
    <alternativeName>
        <fullName evidence="7">RNA pseudouridylate synthase domain-containing protein 4</fullName>
    </alternativeName>
</protein>
<evidence type="ECO:0000256" key="6">
    <source>
        <dbReference type="ARBA" id="ARBA00039953"/>
    </source>
</evidence>
<comment type="similarity">
    <text evidence="3">Belongs to the pseudouridine synthase RluA family.</text>
</comment>
<dbReference type="GO" id="GO:0009982">
    <property type="term" value="F:pseudouridine synthase activity"/>
    <property type="evidence" value="ECO:0007669"/>
    <property type="project" value="InterPro"/>
</dbReference>
<reference evidence="9" key="1">
    <citation type="submission" date="2025-08" db="UniProtKB">
        <authorList>
            <consortium name="Ensembl"/>
        </authorList>
    </citation>
    <scope>IDENTIFICATION</scope>
</reference>
<evidence type="ECO:0000256" key="1">
    <source>
        <dbReference type="ARBA" id="ARBA00001166"/>
    </source>
</evidence>
<dbReference type="GO" id="GO:0003723">
    <property type="term" value="F:RNA binding"/>
    <property type="evidence" value="ECO:0007669"/>
    <property type="project" value="InterPro"/>
</dbReference>
<organism evidence="9 10">
    <name type="scientific">Cynoglossus semilaevis</name>
    <name type="common">Tongue sole</name>
    <dbReference type="NCBI Taxonomy" id="244447"/>
    <lineage>
        <taxon>Eukaryota</taxon>
        <taxon>Metazoa</taxon>
        <taxon>Chordata</taxon>
        <taxon>Craniata</taxon>
        <taxon>Vertebrata</taxon>
        <taxon>Euteleostomi</taxon>
        <taxon>Actinopterygii</taxon>
        <taxon>Neopterygii</taxon>
        <taxon>Teleostei</taxon>
        <taxon>Neoteleostei</taxon>
        <taxon>Acanthomorphata</taxon>
        <taxon>Carangaria</taxon>
        <taxon>Pleuronectiformes</taxon>
        <taxon>Pleuronectoidei</taxon>
        <taxon>Cynoglossidae</taxon>
        <taxon>Cynoglossinae</taxon>
        <taxon>Cynoglossus</taxon>
    </lineage>
</organism>
<evidence type="ECO:0000256" key="4">
    <source>
        <dbReference type="ARBA" id="ARBA00023235"/>
    </source>
</evidence>
<evidence type="ECO:0000313" key="10">
    <source>
        <dbReference type="Proteomes" id="UP000265120"/>
    </source>
</evidence>
<sequence>KRRVREIARGLATVTGVKHRRTAADLAEKVRQDKKKQTVVEAPISKQQKRLAEIKRYSQQLQRVHPNVLAKHLHKRVLYQDKDVVIINKPHGIPVRGTSIESVLPVLSKMMEGMKINSESQLLPCLKLDKNATGALLLARSEEIVEHMVHLHRNNQIQSKYWAVTVGVPVPSEGIIDIPIIEKAITGPQPHYKVCHWYILLSVLYCDIYRFKAVNLSAARK</sequence>
<evidence type="ECO:0000256" key="2">
    <source>
        <dbReference type="ARBA" id="ARBA00001896"/>
    </source>
</evidence>
<accession>A0A3P8VC99</accession>
<proteinExistence type="inferred from homology"/>
<dbReference type="PANTHER" id="PTHR21600">
    <property type="entry name" value="MITOCHONDRIAL RNA PSEUDOURIDINE SYNTHASE"/>
    <property type="match status" value="1"/>
</dbReference>
<dbReference type="Ensembl" id="ENSCSET00000010191.1">
    <property type="protein sequence ID" value="ENSCSEP00000010070.1"/>
    <property type="gene ID" value="ENSCSEG00000006462.1"/>
</dbReference>
<dbReference type="OMA" id="LTWEKEM"/>
<name>A0A3P8VC99_CYNSE</name>
<evidence type="ECO:0000313" key="9">
    <source>
        <dbReference type="Ensembl" id="ENSCSEP00000010070.1"/>
    </source>
</evidence>
<evidence type="ECO:0000256" key="7">
    <source>
        <dbReference type="ARBA" id="ARBA00041563"/>
    </source>
</evidence>
<comment type="catalytic activity">
    <reaction evidence="1">
        <text>a uridine in mRNA = a pseudouridine in mRNA</text>
        <dbReference type="Rhea" id="RHEA:56644"/>
        <dbReference type="Rhea" id="RHEA-COMP:14658"/>
        <dbReference type="Rhea" id="RHEA-COMP:14659"/>
        <dbReference type="ChEBI" id="CHEBI:65314"/>
        <dbReference type="ChEBI" id="CHEBI:65315"/>
    </reaction>
</comment>
<dbReference type="Proteomes" id="UP000265120">
    <property type="component" value="Unassembled WGS sequence"/>
</dbReference>
<evidence type="ECO:0000256" key="5">
    <source>
        <dbReference type="ARBA" id="ARBA00036943"/>
    </source>
</evidence>
<dbReference type="PANTHER" id="PTHR21600:SF83">
    <property type="entry name" value="PSEUDOURIDYLATE SYNTHASE RPUSD4, MITOCHONDRIAL"/>
    <property type="match status" value="1"/>
</dbReference>
<reference evidence="9" key="2">
    <citation type="submission" date="2025-09" db="UniProtKB">
        <authorList>
            <consortium name="Ensembl"/>
        </authorList>
    </citation>
    <scope>IDENTIFICATION</scope>
</reference>
<dbReference type="GO" id="GO:0001522">
    <property type="term" value="P:pseudouridine synthesis"/>
    <property type="evidence" value="ECO:0007669"/>
    <property type="project" value="InterPro"/>
</dbReference>
<dbReference type="AlphaFoldDB" id="A0A3P8VC99"/>
<dbReference type="FunCoup" id="A0A3P8VC99">
    <property type="interactions" value="846"/>
</dbReference>
<dbReference type="InParanoid" id="A0A3P8VC99"/>
<evidence type="ECO:0000256" key="3">
    <source>
        <dbReference type="ARBA" id="ARBA00010876"/>
    </source>
</evidence>
<dbReference type="InterPro" id="IPR050188">
    <property type="entry name" value="RluA_PseudoU_synthase"/>
</dbReference>
<evidence type="ECO:0000259" key="8">
    <source>
        <dbReference type="Pfam" id="PF00849"/>
    </source>
</evidence>
<comment type="catalytic activity">
    <reaction evidence="5">
        <text>a uridine in tRNA = a pseudouridine in tRNA</text>
        <dbReference type="Rhea" id="RHEA:54572"/>
        <dbReference type="Rhea" id="RHEA-COMP:13339"/>
        <dbReference type="Rhea" id="RHEA-COMP:13934"/>
        <dbReference type="ChEBI" id="CHEBI:65314"/>
        <dbReference type="ChEBI" id="CHEBI:65315"/>
    </reaction>
</comment>
<feature type="domain" description="Pseudouridine synthase RsuA/RluA-like" evidence="8">
    <location>
        <begin position="83"/>
        <end position="182"/>
    </location>
</feature>
<comment type="catalytic activity">
    <reaction evidence="2">
        <text>uridine in 5S rRNA = pseudouridine in 5S rRNA</text>
        <dbReference type="Rhea" id="RHEA:47036"/>
        <dbReference type="Rhea" id="RHEA-COMP:11730"/>
        <dbReference type="Rhea" id="RHEA-COMP:11731"/>
        <dbReference type="ChEBI" id="CHEBI:65314"/>
        <dbReference type="ChEBI" id="CHEBI:65315"/>
    </reaction>
</comment>
<dbReference type="SMR" id="A0A3P8VC99"/>
<dbReference type="SUPFAM" id="SSF55120">
    <property type="entry name" value="Pseudouridine synthase"/>
    <property type="match status" value="1"/>
</dbReference>
<dbReference type="Pfam" id="PF00849">
    <property type="entry name" value="PseudoU_synth_2"/>
    <property type="match status" value="1"/>
</dbReference>
<dbReference type="InterPro" id="IPR020103">
    <property type="entry name" value="PsdUridine_synth_cat_dom_sf"/>
</dbReference>
<keyword evidence="4" id="KW-0413">Isomerase</keyword>